<dbReference type="GO" id="GO:0004553">
    <property type="term" value="F:hydrolase activity, hydrolyzing O-glycosyl compounds"/>
    <property type="evidence" value="ECO:0007669"/>
    <property type="project" value="InterPro"/>
</dbReference>
<dbReference type="AlphaFoldDB" id="A0A329B682"/>
<name>A0A329B682_9BURK</name>
<dbReference type="InterPro" id="IPR010611">
    <property type="entry name" value="3D_dom"/>
</dbReference>
<evidence type="ECO:0000313" key="3">
    <source>
        <dbReference type="Proteomes" id="UP000248918"/>
    </source>
</evidence>
<proteinExistence type="predicted"/>
<dbReference type="EMBL" id="QLTK01000062">
    <property type="protein sequence ID" value="RAS14933.1"/>
    <property type="molecule type" value="Genomic_DNA"/>
</dbReference>
<gene>
    <name evidence="2" type="ORF">BX591_16211</name>
</gene>
<reference evidence="2 3" key="1">
    <citation type="submission" date="2018-06" db="EMBL/GenBank/DDBJ databases">
        <title>Genomic Encyclopedia of Type Strains, Phase III (KMG-III): the genomes of soil and plant-associated and newly described type strains.</title>
        <authorList>
            <person name="Whitman W."/>
        </authorList>
    </citation>
    <scope>NUCLEOTIDE SEQUENCE [LARGE SCALE GENOMIC DNA]</scope>
    <source>
        <strain evidence="2 3">LMG 23644</strain>
    </source>
</reference>
<evidence type="ECO:0000313" key="2">
    <source>
        <dbReference type="EMBL" id="RAS14933.1"/>
    </source>
</evidence>
<dbReference type="Pfam" id="PF06725">
    <property type="entry name" value="3D"/>
    <property type="match status" value="1"/>
</dbReference>
<feature type="non-terminal residue" evidence="2">
    <location>
        <position position="1"/>
    </location>
</feature>
<accession>A0A329B682</accession>
<dbReference type="InterPro" id="IPR036908">
    <property type="entry name" value="RlpA-like_sf"/>
</dbReference>
<dbReference type="CDD" id="cd22785">
    <property type="entry name" value="DPBB_MltA-like"/>
    <property type="match status" value="1"/>
</dbReference>
<dbReference type="SUPFAM" id="SSF50685">
    <property type="entry name" value="Barwin-like endoglucanases"/>
    <property type="match status" value="1"/>
</dbReference>
<dbReference type="GO" id="GO:0019867">
    <property type="term" value="C:outer membrane"/>
    <property type="evidence" value="ECO:0007669"/>
    <property type="project" value="InterPro"/>
</dbReference>
<organism evidence="2 3">
    <name type="scientific">Paraburkholderia bryophila</name>
    <dbReference type="NCBI Taxonomy" id="420952"/>
    <lineage>
        <taxon>Bacteria</taxon>
        <taxon>Pseudomonadati</taxon>
        <taxon>Pseudomonadota</taxon>
        <taxon>Betaproteobacteria</taxon>
        <taxon>Burkholderiales</taxon>
        <taxon>Burkholderiaceae</taxon>
        <taxon>Paraburkholderia</taxon>
    </lineage>
</organism>
<dbReference type="RefSeq" id="WP_208644759.1">
    <property type="nucleotide sequence ID" value="NZ_QLTK01000062.1"/>
</dbReference>
<dbReference type="GO" id="GO:0009254">
    <property type="term" value="P:peptidoglycan turnover"/>
    <property type="evidence" value="ECO:0007669"/>
    <property type="project" value="InterPro"/>
</dbReference>
<evidence type="ECO:0000259" key="1">
    <source>
        <dbReference type="Pfam" id="PF06725"/>
    </source>
</evidence>
<sequence length="281" mass="29983">QDNAFGDKLPIIPRESHVEHGKVLYRLKIKATLRSLSAAAPVAGRSISIRSNRTGDTVTLSPAATGPDGTVMLTLDSRTPGALELSVTDHDITAVALPITLGEAWYQAGFWITHYIVADERDAHGPMVQDPNVSGQHRRDFLYGARGVPMQGTGQTLDNRFVRFDGGGGGWHNNEAGHPDELNHPETAHLHSTDGAHGAFADVVQDHSVAVDPRVVPGRSRVYIASSDGSRVVGERHADDTGGGIHGYHIDHFSGAGNAATARWEGAGGDMHNAKVKFLGY</sequence>
<dbReference type="Proteomes" id="UP000248918">
    <property type="component" value="Unassembled WGS sequence"/>
</dbReference>
<protein>
    <submittedName>
        <fullName evidence="2">3D domain-containing protein</fullName>
    </submittedName>
</protein>
<feature type="domain" description="3D" evidence="1">
    <location>
        <begin position="208"/>
        <end position="264"/>
    </location>
</feature>
<comment type="caution">
    <text evidence="2">The sequence shown here is derived from an EMBL/GenBank/DDBJ whole genome shotgun (WGS) entry which is preliminary data.</text>
</comment>
<dbReference type="Gene3D" id="2.40.40.10">
    <property type="entry name" value="RlpA-like domain"/>
    <property type="match status" value="1"/>
</dbReference>